<gene>
    <name evidence="1" type="ORF">C8F04DRAFT_1272292</name>
</gene>
<dbReference type="Proteomes" id="UP001218188">
    <property type="component" value="Unassembled WGS sequence"/>
</dbReference>
<protein>
    <submittedName>
        <fullName evidence="1">Uncharacterized protein</fullName>
    </submittedName>
</protein>
<accession>A0AAD6S9S5</accession>
<reference evidence="1" key="1">
    <citation type="submission" date="2023-03" db="EMBL/GenBank/DDBJ databases">
        <title>Massive genome expansion in bonnet fungi (Mycena s.s.) driven by repeated elements and novel gene families across ecological guilds.</title>
        <authorList>
            <consortium name="Lawrence Berkeley National Laboratory"/>
            <person name="Harder C.B."/>
            <person name="Miyauchi S."/>
            <person name="Viragh M."/>
            <person name="Kuo A."/>
            <person name="Thoen E."/>
            <person name="Andreopoulos B."/>
            <person name="Lu D."/>
            <person name="Skrede I."/>
            <person name="Drula E."/>
            <person name="Henrissat B."/>
            <person name="Morin E."/>
            <person name="Kohler A."/>
            <person name="Barry K."/>
            <person name="LaButti K."/>
            <person name="Morin E."/>
            <person name="Salamov A."/>
            <person name="Lipzen A."/>
            <person name="Mereny Z."/>
            <person name="Hegedus B."/>
            <person name="Baldrian P."/>
            <person name="Stursova M."/>
            <person name="Weitz H."/>
            <person name="Taylor A."/>
            <person name="Grigoriev I.V."/>
            <person name="Nagy L.G."/>
            <person name="Martin F."/>
            <person name="Kauserud H."/>
        </authorList>
    </citation>
    <scope>NUCLEOTIDE SEQUENCE</scope>
    <source>
        <strain evidence="1">CBHHK200</strain>
    </source>
</reference>
<dbReference type="AlphaFoldDB" id="A0AAD6S9S5"/>
<dbReference type="EMBL" id="JARJCM010000204">
    <property type="protein sequence ID" value="KAJ7022706.1"/>
    <property type="molecule type" value="Genomic_DNA"/>
</dbReference>
<organism evidence="1 2">
    <name type="scientific">Mycena alexandri</name>
    <dbReference type="NCBI Taxonomy" id="1745969"/>
    <lineage>
        <taxon>Eukaryota</taxon>
        <taxon>Fungi</taxon>
        <taxon>Dikarya</taxon>
        <taxon>Basidiomycota</taxon>
        <taxon>Agaricomycotina</taxon>
        <taxon>Agaricomycetes</taxon>
        <taxon>Agaricomycetidae</taxon>
        <taxon>Agaricales</taxon>
        <taxon>Marasmiineae</taxon>
        <taxon>Mycenaceae</taxon>
        <taxon>Mycena</taxon>
    </lineage>
</organism>
<keyword evidence="2" id="KW-1185">Reference proteome</keyword>
<evidence type="ECO:0000313" key="1">
    <source>
        <dbReference type="EMBL" id="KAJ7022706.1"/>
    </source>
</evidence>
<sequence length="381" mass="42783">MSESRTVSPAWNECTTSKLVTSHHIIPLPMEHGFHLTQHGLLSARNAFHVPFSQTPCEEGEFTKTNGLYQPDAEGSAGRFSAAYYTRITIWLLEQYSSKVVKLFGRLDLAASNGGHPTELVNDSYTVWNNDMRFQCPPSLPFSLIFPSTFKDGELNTWPLPPSIRITPPCKPFVYVKCFYTISVFVSTALHPRFSLWRDEKILTIPVNFQSTAYPPRPIMPNTNLLATVKSAPDEWCEILCKVGSKLQVNNIHCSLFIPSALIYGVADIHTISFTDHWLARDAGRTLSFFVRGQKQHRNIDMGEGILSALPPPITYPEESGFSEAAIDWAGVVQCDDDLAVGTFDAGTLYIEDFIVVSIPAWNAEHKHPIRFYILRSELEI</sequence>
<evidence type="ECO:0000313" key="2">
    <source>
        <dbReference type="Proteomes" id="UP001218188"/>
    </source>
</evidence>
<proteinExistence type="predicted"/>
<comment type="caution">
    <text evidence="1">The sequence shown here is derived from an EMBL/GenBank/DDBJ whole genome shotgun (WGS) entry which is preliminary data.</text>
</comment>
<name>A0AAD6S9S5_9AGAR</name>